<name>A0ABV0KAB7_9CYAN</name>
<evidence type="ECO:0000313" key="1">
    <source>
        <dbReference type="EMBL" id="MEP0949564.1"/>
    </source>
</evidence>
<proteinExistence type="predicted"/>
<sequence>MGISAGAANQTSYRINLNFSSNDQMIIVYSTRREIEWLCNELSEWAGIQAQPWP</sequence>
<gene>
    <name evidence="1" type="ORF">NC992_21980</name>
</gene>
<dbReference type="RefSeq" id="WP_190695188.1">
    <property type="nucleotide sequence ID" value="NZ_JAMPKX010000012.1"/>
</dbReference>
<protein>
    <submittedName>
        <fullName evidence="1">Uncharacterized protein</fullName>
    </submittedName>
</protein>
<comment type="caution">
    <text evidence="1">The sequence shown here is derived from an EMBL/GenBank/DDBJ whole genome shotgun (WGS) entry which is preliminary data.</text>
</comment>
<reference evidence="1 2" key="1">
    <citation type="submission" date="2022-04" db="EMBL/GenBank/DDBJ databases">
        <title>Positive selection, recombination, and allopatry shape intraspecific diversity of widespread and dominant cyanobacteria.</title>
        <authorList>
            <person name="Wei J."/>
            <person name="Shu W."/>
            <person name="Hu C."/>
        </authorList>
    </citation>
    <scope>NUCLEOTIDE SEQUENCE [LARGE SCALE GENOMIC DNA]</scope>
    <source>
        <strain evidence="1 2">DQ-A4</strain>
    </source>
</reference>
<accession>A0ABV0KAB7</accession>
<evidence type="ECO:0000313" key="2">
    <source>
        <dbReference type="Proteomes" id="UP001482513"/>
    </source>
</evidence>
<keyword evidence="2" id="KW-1185">Reference proteome</keyword>
<organism evidence="1 2">
    <name type="scientific">Leptolyngbya subtilissima DQ-A4</name>
    <dbReference type="NCBI Taxonomy" id="2933933"/>
    <lineage>
        <taxon>Bacteria</taxon>
        <taxon>Bacillati</taxon>
        <taxon>Cyanobacteriota</taxon>
        <taxon>Cyanophyceae</taxon>
        <taxon>Leptolyngbyales</taxon>
        <taxon>Leptolyngbyaceae</taxon>
        <taxon>Leptolyngbya group</taxon>
        <taxon>Leptolyngbya</taxon>
    </lineage>
</organism>
<dbReference type="EMBL" id="JAMPKX010000012">
    <property type="protein sequence ID" value="MEP0949564.1"/>
    <property type="molecule type" value="Genomic_DNA"/>
</dbReference>
<dbReference type="Proteomes" id="UP001482513">
    <property type="component" value="Unassembled WGS sequence"/>
</dbReference>